<keyword evidence="3" id="KW-1185">Reference proteome</keyword>
<sequence length="947" mass="104130">MIALHDIFLSHLCFLFVPHLRFPLFAEFSISRAPFEFDLTCRILHRSHKMSPSKKPASKLPPRRILTRPSPYRRPVQQTSPGAGGTNVQSPPQTSRLSPPQASSQPSKKAKGKARARSVDPDDDYEDDDDSSDVPFGYALPTMMEDWSTDSSEEAGRTLKEPSLRHSSYPKNPLQNASSPPSARKTGSAHTPSSKQTKKTATPSPSRASPARRSPTAGTSPPRAITRGTTPSSVKLSKRRLGDGDDGAVLASSPKRVKFRETPTDFRPSASPGSGPGYAGAQYAHYQAKLHSKKTNEGQHTHPAGNKEATPAAERPLTIEDADGLFQEILGRPRALELGEISALFVRLQEMSFRLSQRHFDFKLTAPQEAAWPLHLLSTQYKPLMLMAQYIADGSRYTWRSFFTKPEHRVPLIHGIIGEWFKHRIFNHTAFGVPDEQLKELEAIDREYIHYDAFVRCKKRAEVLERLKFGYGSDDDNDEDPYFPDEHGNNLDVAAFELAGHLVQLLEPLLPPPIFDPLRAKTDRTGMEKERADSLYHEIFMDLFDLIRLAASLHLSIRFTGIEGTIVRIAPHMAKGSVYDTSPNANNICVNAQFVNATKPLTVGPRDALQVKMTCWGRVEAVVPQGPDRLQLEQQADVASAEDFDGVFPVLPYDLQESNAGRAAVEHDEPLPGTEWSIALAKAAAEESRGHRYGKRQVDSDDEEEGDSSEDDETTKASKPLRGSFVTVYPNVAPSNLYCVWVDDAPSALMPVSAANSRPQTLEEAVAEARRAKGIYYRIEDLGIQAVNTVLKYRAQEWAVATGVLGGLAGGMVIIAAEALLKSTAAERTEVLENIRSHLAQFKLAARHNFEASVPHHLDTLRGLLQHSGQLVKTAVMRAASSLPLSPSAALGVPLHGIRERYSAAEPTTTTLTRTVVDWTVVTVEPPLGAVGEGIERLSAAVTGRNL</sequence>
<feature type="compositionally biased region" description="Low complexity" evidence="1">
    <location>
        <begin position="98"/>
        <end position="107"/>
    </location>
</feature>
<organism evidence="2 3">
    <name type="scientific">Exophiala dermatitidis (strain ATCC 34100 / CBS 525.76 / NIH/UT8656)</name>
    <name type="common">Black yeast</name>
    <name type="synonym">Wangiella dermatitidis</name>
    <dbReference type="NCBI Taxonomy" id="858893"/>
    <lineage>
        <taxon>Eukaryota</taxon>
        <taxon>Fungi</taxon>
        <taxon>Dikarya</taxon>
        <taxon>Ascomycota</taxon>
        <taxon>Pezizomycotina</taxon>
        <taxon>Eurotiomycetes</taxon>
        <taxon>Chaetothyriomycetidae</taxon>
        <taxon>Chaetothyriales</taxon>
        <taxon>Herpotrichiellaceae</taxon>
        <taxon>Exophiala</taxon>
    </lineage>
</organism>
<feature type="compositionally biased region" description="Basic and acidic residues" evidence="1">
    <location>
        <begin position="154"/>
        <end position="164"/>
    </location>
</feature>
<gene>
    <name evidence="2" type="ORF">HMPREF1120_03551</name>
</gene>
<dbReference type="Proteomes" id="UP000007304">
    <property type="component" value="Unassembled WGS sequence"/>
</dbReference>
<feature type="compositionally biased region" description="Polar residues" evidence="1">
    <location>
        <begin position="76"/>
        <end position="97"/>
    </location>
</feature>
<dbReference type="RefSeq" id="XP_009155875.1">
    <property type="nucleotide sequence ID" value="XM_009157627.1"/>
</dbReference>
<reference evidence="2" key="1">
    <citation type="submission" date="2011-07" db="EMBL/GenBank/DDBJ databases">
        <title>The Genome Sequence of Exophiala (Wangiella) dermatitidis NIH/UT8656.</title>
        <authorList>
            <consortium name="The Broad Institute Genome Sequencing Platform"/>
            <person name="Cuomo C."/>
            <person name="Wang Z."/>
            <person name="Hunicke-Smith S."/>
            <person name="Szanislo P.J."/>
            <person name="Earl A."/>
            <person name="Young S.K."/>
            <person name="Zeng Q."/>
            <person name="Gargeya S."/>
            <person name="Fitzgerald M."/>
            <person name="Haas B."/>
            <person name="Abouelleil A."/>
            <person name="Alvarado L."/>
            <person name="Arachchi H.M."/>
            <person name="Berlin A."/>
            <person name="Brown A."/>
            <person name="Chapman S.B."/>
            <person name="Chen Z."/>
            <person name="Dunbar C."/>
            <person name="Freedman E."/>
            <person name="Gearin G."/>
            <person name="Gellesch M."/>
            <person name="Goldberg J."/>
            <person name="Griggs A."/>
            <person name="Gujja S."/>
            <person name="Heiman D."/>
            <person name="Howarth C."/>
            <person name="Larson L."/>
            <person name="Lui A."/>
            <person name="MacDonald P.J.P."/>
            <person name="Montmayeur A."/>
            <person name="Murphy C."/>
            <person name="Neiman D."/>
            <person name="Pearson M."/>
            <person name="Priest M."/>
            <person name="Roberts A."/>
            <person name="Saif S."/>
            <person name="Shea T."/>
            <person name="Shenoy N."/>
            <person name="Sisk P."/>
            <person name="Stolte C."/>
            <person name="Sykes S."/>
            <person name="Wortman J."/>
            <person name="Nusbaum C."/>
            <person name="Birren B."/>
        </authorList>
    </citation>
    <scope>NUCLEOTIDE SEQUENCE</scope>
    <source>
        <strain evidence="2">NIH/UT8656</strain>
    </source>
</reference>
<protein>
    <submittedName>
        <fullName evidence="2">Uncharacterized protein</fullName>
    </submittedName>
</protein>
<feature type="region of interest" description="Disordered" evidence="1">
    <location>
        <begin position="48"/>
        <end position="312"/>
    </location>
</feature>
<accession>H6BTI7</accession>
<evidence type="ECO:0000313" key="2">
    <source>
        <dbReference type="EMBL" id="EHY55414.1"/>
    </source>
</evidence>
<feature type="compositionally biased region" description="Low complexity" evidence="1">
    <location>
        <begin position="268"/>
        <end position="287"/>
    </location>
</feature>
<evidence type="ECO:0000256" key="1">
    <source>
        <dbReference type="SAM" id="MobiDB-lite"/>
    </source>
</evidence>
<dbReference type="InParanoid" id="H6BTI7"/>
<dbReference type="VEuPathDB" id="FungiDB:HMPREF1120_03551"/>
<dbReference type="AlphaFoldDB" id="H6BTI7"/>
<dbReference type="STRING" id="858893.H6BTI7"/>
<proteinExistence type="predicted"/>
<feature type="compositionally biased region" description="Low complexity" evidence="1">
    <location>
        <begin position="200"/>
        <end position="217"/>
    </location>
</feature>
<feature type="compositionally biased region" description="Acidic residues" evidence="1">
    <location>
        <begin position="121"/>
        <end position="132"/>
    </location>
</feature>
<dbReference type="HOGENOM" id="CLU_325963_0_0_1"/>
<feature type="compositionally biased region" description="Acidic residues" evidence="1">
    <location>
        <begin position="700"/>
        <end position="713"/>
    </location>
</feature>
<feature type="region of interest" description="Disordered" evidence="1">
    <location>
        <begin position="689"/>
        <end position="718"/>
    </location>
</feature>
<dbReference type="EMBL" id="JH226132">
    <property type="protein sequence ID" value="EHY55414.1"/>
    <property type="molecule type" value="Genomic_DNA"/>
</dbReference>
<evidence type="ECO:0000313" key="3">
    <source>
        <dbReference type="Proteomes" id="UP000007304"/>
    </source>
</evidence>
<feature type="compositionally biased region" description="Polar residues" evidence="1">
    <location>
        <begin position="165"/>
        <end position="181"/>
    </location>
</feature>
<dbReference type="GeneID" id="20308190"/>
<dbReference type="OrthoDB" id="4159667at2759"/>
<dbReference type="eggNOG" id="KOG0581">
    <property type="taxonomic scope" value="Eukaryota"/>
</dbReference>
<name>H6BTI7_EXODN</name>